<dbReference type="Gene3D" id="2.60.40.10">
    <property type="entry name" value="Immunoglobulins"/>
    <property type="match status" value="1"/>
</dbReference>
<dbReference type="AlphaFoldDB" id="A0A8J5GMN9"/>
<keyword evidence="5" id="KW-1185">Reference proteome</keyword>
<dbReference type="InterPro" id="IPR008962">
    <property type="entry name" value="PapD-like_sf"/>
</dbReference>
<sequence length="189" mass="21562">MRGGSGGQMISIYPEELSFEVELEKPSSCNIKVVNNTEHHVAFKVKTTSPKKYFVRPNASVVQPWDSCTVTVTLQAQKELPPDMQCKDKFLIQSAKVPPTSHIDEIPKDTFNKEVEKVIEDLKLRVVYIPRSENGHANPEEESGRTSDVKLPNSYLLFQIFSCTFFDCLYYMICFFVPQMLKNEVSNIC</sequence>
<evidence type="ECO:0000313" key="4">
    <source>
        <dbReference type="EMBL" id="KAG6503893.1"/>
    </source>
</evidence>
<gene>
    <name evidence="4" type="ORF">ZIOFF_036217</name>
</gene>
<dbReference type="SUPFAM" id="SSF49354">
    <property type="entry name" value="PapD-like"/>
    <property type="match status" value="1"/>
</dbReference>
<feature type="domain" description="MSP" evidence="3">
    <location>
        <begin position="9"/>
        <end position="129"/>
    </location>
</feature>
<keyword evidence="2" id="KW-0812">Transmembrane</keyword>
<reference evidence="4 5" key="1">
    <citation type="submission" date="2020-08" db="EMBL/GenBank/DDBJ databases">
        <title>Plant Genome Project.</title>
        <authorList>
            <person name="Zhang R.-G."/>
        </authorList>
    </citation>
    <scope>NUCLEOTIDE SEQUENCE [LARGE SCALE GENOMIC DNA]</scope>
    <source>
        <tissue evidence="4">Rhizome</tissue>
    </source>
</reference>
<organism evidence="4 5">
    <name type="scientific">Zingiber officinale</name>
    <name type="common">Ginger</name>
    <name type="synonym">Amomum zingiber</name>
    <dbReference type="NCBI Taxonomy" id="94328"/>
    <lineage>
        <taxon>Eukaryota</taxon>
        <taxon>Viridiplantae</taxon>
        <taxon>Streptophyta</taxon>
        <taxon>Embryophyta</taxon>
        <taxon>Tracheophyta</taxon>
        <taxon>Spermatophyta</taxon>
        <taxon>Magnoliopsida</taxon>
        <taxon>Liliopsida</taxon>
        <taxon>Zingiberales</taxon>
        <taxon>Zingiberaceae</taxon>
        <taxon>Zingiber</taxon>
    </lineage>
</organism>
<evidence type="ECO:0000256" key="1">
    <source>
        <dbReference type="ARBA" id="ARBA00008932"/>
    </source>
</evidence>
<comment type="similarity">
    <text evidence="1">Belongs to the VAMP-associated protein (VAP) (TC 9.B.17) family.</text>
</comment>
<dbReference type="FunFam" id="2.60.40.10:FF:000813">
    <property type="entry name" value="Vesicle-associated protein 1-1"/>
    <property type="match status" value="1"/>
</dbReference>
<dbReference type="GO" id="GO:0005886">
    <property type="term" value="C:plasma membrane"/>
    <property type="evidence" value="ECO:0007669"/>
    <property type="project" value="TreeGrafter"/>
</dbReference>
<dbReference type="EMBL" id="JACMSC010000010">
    <property type="protein sequence ID" value="KAG6503893.1"/>
    <property type="molecule type" value="Genomic_DNA"/>
</dbReference>
<evidence type="ECO:0000313" key="5">
    <source>
        <dbReference type="Proteomes" id="UP000734854"/>
    </source>
</evidence>
<comment type="caution">
    <text evidence="4">The sequence shown here is derived from an EMBL/GenBank/DDBJ whole genome shotgun (WGS) entry which is preliminary data.</text>
</comment>
<dbReference type="PANTHER" id="PTHR10809">
    <property type="entry name" value="VESICLE-ASSOCIATED MEMBRANE PROTEIN-ASSOCIATED PROTEIN"/>
    <property type="match status" value="1"/>
</dbReference>
<dbReference type="PANTHER" id="PTHR10809:SF42">
    <property type="entry name" value="VESICLE-ASSOCIATED PROTEIN 2-1"/>
    <property type="match status" value="1"/>
</dbReference>
<dbReference type="Proteomes" id="UP000734854">
    <property type="component" value="Unassembled WGS sequence"/>
</dbReference>
<keyword evidence="2" id="KW-1133">Transmembrane helix</keyword>
<protein>
    <recommendedName>
        <fullName evidence="3">MSP domain-containing protein</fullName>
    </recommendedName>
</protein>
<dbReference type="InterPro" id="IPR000535">
    <property type="entry name" value="MSP_dom"/>
</dbReference>
<name>A0A8J5GMN9_ZINOF</name>
<dbReference type="InterPro" id="IPR013783">
    <property type="entry name" value="Ig-like_fold"/>
</dbReference>
<dbReference type="PROSITE" id="PS50202">
    <property type="entry name" value="MSP"/>
    <property type="match status" value="1"/>
</dbReference>
<dbReference type="GO" id="GO:0090158">
    <property type="term" value="P:endoplasmic reticulum membrane organization"/>
    <property type="evidence" value="ECO:0007669"/>
    <property type="project" value="TreeGrafter"/>
</dbReference>
<proteinExistence type="inferred from homology"/>
<dbReference type="Pfam" id="PF00635">
    <property type="entry name" value="Motile_Sperm"/>
    <property type="match status" value="1"/>
</dbReference>
<accession>A0A8J5GMN9</accession>
<keyword evidence="2" id="KW-0472">Membrane</keyword>
<dbReference type="InterPro" id="IPR016763">
    <property type="entry name" value="VAP"/>
</dbReference>
<evidence type="ECO:0000259" key="3">
    <source>
        <dbReference type="PROSITE" id="PS50202"/>
    </source>
</evidence>
<dbReference type="GO" id="GO:0061817">
    <property type="term" value="P:endoplasmic reticulum-plasma membrane tethering"/>
    <property type="evidence" value="ECO:0007669"/>
    <property type="project" value="TreeGrafter"/>
</dbReference>
<evidence type="ECO:0000256" key="2">
    <source>
        <dbReference type="SAM" id="Phobius"/>
    </source>
</evidence>
<dbReference type="GO" id="GO:0005789">
    <property type="term" value="C:endoplasmic reticulum membrane"/>
    <property type="evidence" value="ECO:0007669"/>
    <property type="project" value="InterPro"/>
</dbReference>
<feature type="transmembrane region" description="Helical" evidence="2">
    <location>
        <begin position="155"/>
        <end position="177"/>
    </location>
</feature>